<dbReference type="AlphaFoldDB" id="A0AAV1C9H1"/>
<evidence type="ECO:0000259" key="4">
    <source>
        <dbReference type="PROSITE" id="PS51138"/>
    </source>
</evidence>
<dbReference type="EMBL" id="OX459118">
    <property type="protein sequence ID" value="CAI9091299.1"/>
    <property type="molecule type" value="Genomic_DNA"/>
</dbReference>
<dbReference type="PANTHER" id="PTHR33432">
    <property type="entry name" value="PROTEIN EMSY-LIKE 4"/>
    <property type="match status" value="1"/>
</dbReference>
<dbReference type="PANTHER" id="PTHR33432:SF33">
    <property type="entry name" value="OS03G0796400 PROTEIN"/>
    <property type="match status" value="1"/>
</dbReference>
<organism evidence="5 6">
    <name type="scientific">Oldenlandia corymbosa var. corymbosa</name>
    <dbReference type="NCBI Taxonomy" id="529605"/>
    <lineage>
        <taxon>Eukaryota</taxon>
        <taxon>Viridiplantae</taxon>
        <taxon>Streptophyta</taxon>
        <taxon>Embryophyta</taxon>
        <taxon>Tracheophyta</taxon>
        <taxon>Spermatophyta</taxon>
        <taxon>Magnoliopsida</taxon>
        <taxon>eudicotyledons</taxon>
        <taxon>Gunneridae</taxon>
        <taxon>Pentapetalae</taxon>
        <taxon>asterids</taxon>
        <taxon>lamiids</taxon>
        <taxon>Gentianales</taxon>
        <taxon>Rubiaceae</taxon>
        <taxon>Rubioideae</taxon>
        <taxon>Spermacoceae</taxon>
        <taxon>Hedyotis-Oldenlandia complex</taxon>
        <taxon>Oldenlandia</taxon>
    </lineage>
</organism>
<dbReference type="SMART" id="SM01191">
    <property type="entry name" value="ENT"/>
    <property type="match status" value="1"/>
</dbReference>
<feature type="domain" description="ENT" evidence="4">
    <location>
        <begin position="206"/>
        <end position="286"/>
    </location>
</feature>
<feature type="region of interest" description="Disordered" evidence="3">
    <location>
        <begin position="38"/>
        <end position="59"/>
    </location>
</feature>
<name>A0AAV1C9H1_OLDCO</name>
<accession>A0AAV1C9H1</accession>
<dbReference type="InterPro" id="IPR033485">
    <property type="entry name" value="EMSY-LIKE_plant"/>
</dbReference>
<keyword evidence="2" id="KW-0539">Nucleus</keyword>
<evidence type="ECO:0000313" key="6">
    <source>
        <dbReference type="Proteomes" id="UP001161247"/>
    </source>
</evidence>
<dbReference type="SUPFAM" id="SSF158639">
    <property type="entry name" value="ENT-like"/>
    <property type="match status" value="1"/>
</dbReference>
<dbReference type="Pfam" id="PF03735">
    <property type="entry name" value="ENT"/>
    <property type="match status" value="1"/>
</dbReference>
<feature type="compositionally biased region" description="Polar residues" evidence="3">
    <location>
        <begin position="44"/>
        <end position="59"/>
    </location>
</feature>
<reference evidence="5" key="1">
    <citation type="submission" date="2023-03" db="EMBL/GenBank/DDBJ databases">
        <authorList>
            <person name="Julca I."/>
        </authorList>
    </citation>
    <scope>NUCLEOTIDE SEQUENCE</scope>
</reference>
<protein>
    <submittedName>
        <fullName evidence="5">OLC1v1026279C4</fullName>
    </submittedName>
</protein>
<evidence type="ECO:0000256" key="3">
    <source>
        <dbReference type="SAM" id="MobiDB-lite"/>
    </source>
</evidence>
<dbReference type="GO" id="GO:0005634">
    <property type="term" value="C:nucleus"/>
    <property type="evidence" value="ECO:0007669"/>
    <property type="project" value="UniProtKB-SubCell"/>
</dbReference>
<keyword evidence="6" id="KW-1185">Reference proteome</keyword>
<proteinExistence type="predicted"/>
<evidence type="ECO:0000256" key="1">
    <source>
        <dbReference type="ARBA" id="ARBA00004123"/>
    </source>
</evidence>
<sequence>MKSYRPSPSSVRHDMNSYAVKQGARSKLGKRLHQVARQEVVGQKESQYNSSRMLKRSSPYSSTVLEANTGNTHKAVEVETKRRRVGPITFHMKVDDVAYVGDNLGEKYAHHSFYNRLKGYSDLEREKVDIVGNEHDLAGCSEQNDSDNDALSVGSCSINNGWIEKFYNCSFAVPRQARDLDSSDAESANCSLDEEENYSHGLGENVEVSIHVLELQAYRCTLEALYASGPLSWEKELLLTNLRIMLHISNDEHLSELRNLIVRATSGRMHACLAASKALKAMLAFV</sequence>
<dbReference type="InterPro" id="IPR036142">
    <property type="entry name" value="ENT_dom-like_sf"/>
</dbReference>
<dbReference type="PROSITE" id="PS51138">
    <property type="entry name" value="ENT"/>
    <property type="match status" value="1"/>
</dbReference>
<dbReference type="Proteomes" id="UP001161247">
    <property type="component" value="Chromosome 1"/>
</dbReference>
<dbReference type="InterPro" id="IPR005491">
    <property type="entry name" value="ENT_dom"/>
</dbReference>
<comment type="subcellular location">
    <subcellularLocation>
        <location evidence="1">Nucleus</location>
    </subcellularLocation>
</comment>
<dbReference type="Gene3D" id="1.10.1240.40">
    <property type="entry name" value="ENT domain"/>
    <property type="match status" value="1"/>
</dbReference>
<dbReference type="GO" id="GO:0050832">
    <property type="term" value="P:defense response to fungus"/>
    <property type="evidence" value="ECO:0007669"/>
    <property type="project" value="InterPro"/>
</dbReference>
<evidence type="ECO:0000313" key="5">
    <source>
        <dbReference type="EMBL" id="CAI9091299.1"/>
    </source>
</evidence>
<gene>
    <name evidence="5" type="ORF">OLC1_LOCUS3258</name>
</gene>
<evidence type="ECO:0000256" key="2">
    <source>
        <dbReference type="ARBA" id="ARBA00023242"/>
    </source>
</evidence>